<accession>A0A4Y9RXQ0</accession>
<dbReference type="Pfam" id="PF01814">
    <property type="entry name" value="Hemerythrin"/>
    <property type="match status" value="1"/>
</dbReference>
<dbReference type="Gene3D" id="1.20.120.520">
    <property type="entry name" value="nmb1532 protein domain like"/>
    <property type="match status" value="1"/>
</dbReference>
<dbReference type="EMBL" id="SPVH01000006">
    <property type="protein sequence ID" value="TFW13001.1"/>
    <property type="molecule type" value="Genomic_DNA"/>
</dbReference>
<protein>
    <submittedName>
        <fullName evidence="2">Hemerythrin domain-containing protein</fullName>
    </submittedName>
</protein>
<gene>
    <name evidence="2" type="ORF">EGY25_13605</name>
</gene>
<dbReference type="AlphaFoldDB" id="A0A4Y9RXQ0"/>
<sequence>MCRLGGIAMDVEILKAQHRRIIRLGSALGGLAEILKTQDDASRARELMTALNAALIEHLAIEDGELYPVLLRSDDPSVRQLAEDYVDDMGAVSGAWAHYFDEWSQARILSDRRRFATASKGLIGALAHRVAREDDTLYPAMEAADARSSSMKGGAVGAS</sequence>
<organism evidence="2 3">
    <name type="scientific">Brevundimonas intermedia</name>
    <dbReference type="NCBI Taxonomy" id="74315"/>
    <lineage>
        <taxon>Bacteria</taxon>
        <taxon>Pseudomonadati</taxon>
        <taxon>Pseudomonadota</taxon>
        <taxon>Alphaproteobacteria</taxon>
        <taxon>Caulobacterales</taxon>
        <taxon>Caulobacteraceae</taxon>
        <taxon>Brevundimonas</taxon>
    </lineage>
</organism>
<evidence type="ECO:0000313" key="3">
    <source>
        <dbReference type="Proteomes" id="UP000298216"/>
    </source>
</evidence>
<dbReference type="OrthoDB" id="7203877at2"/>
<comment type="caution">
    <text evidence="2">The sequence shown here is derived from an EMBL/GenBank/DDBJ whole genome shotgun (WGS) entry which is preliminary data.</text>
</comment>
<dbReference type="InterPro" id="IPR012312">
    <property type="entry name" value="Hemerythrin-like"/>
</dbReference>
<proteinExistence type="predicted"/>
<feature type="domain" description="Hemerythrin-like" evidence="1">
    <location>
        <begin position="10"/>
        <end position="140"/>
    </location>
</feature>
<evidence type="ECO:0000313" key="2">
    <source>
        <dbReference type="EMBL" id="TFW13001.1"/>
    </source>
</evidence>
<reference evidence="2 3" key="1">
    <citation type="submission" date="2019-03" db="EMBL/GenBank/DDBJ databases">
        <title>Draft genome of Brevundimonas sp. a heavy metal resistant soil bacteria.</title>
        <authorList>
            <person name="Soto J."/>
        </authorList>
    </citation>
    <scope>NUCLEOTIDE SEQUENCE [LARGE SCALE GENOMIC DNA]</scope>
    <source>
        <strain evidence="2 3">B-10</strain>
    </source>
</reference>
<name>A0A4Y9RXQ0_9CAUL</name>
<dbReference type="Proteomes" id="UP000298216">
    <property type="component" value="Unassembled WGS sequence"/>
</dbReference>
<evidence type="ECO:0000259" key="1">
    <source>
        <dbReference type="Pfam" id="PF01814"/>
    </source>
</evidence>
<keyword evidence="3" id="KW-1185">Reference proteome</keyword>